<comment type="caution">
    <text evidence="2">The sequence shown here is derived from an EMBL/GenBank/DDBJ whole genome shotgun (WGS) entry which is preliminary data.</text>
</comment>
<dbReference type="EMBL" id="JAHHGZ010000001">
    <property type="protein sequence ID" value="MBW4665988.1"/>
    <property type="molecule type" value="Genomic_DNA"/>
</dbReference>
<accession>A0A951QHX6</accession>
<name>A0A951QHX6_9CYAN</name>
<feature type="transmembrane region" description="Helical" evidence="1">
    <location>
        <begin position="69"/>
        <end position="88"/>
    </location>
</feature>
<protein>
    <submittedName>
        <fullName evidence="2">Uncharacterized protein</fullName>
    </submittedName>
</protein>
<evidence type="ECO:0000313" key="3">
    <source>
        <dbReference type="Proteomes" id="UP000729701"/>
    </source>
</evidence>
<proteinExistence type="predicted"/>
<keyword evidence="1" id="KW-1133">Transmembrane helix</keyword>
<keyword evidence="1" id="KW-0472">Membrane</keyword>
<evidence type="ECO:0000256" key="1">
    <source>
        <dbReference type="SAM" id="Phobius"/>
    </source>
</evidence>
<reference evidence="2" key="1">
    <citation type="submission" date="2021-05" db="EMBL/GenBank/DDBJ databases">
        <authorList>
            <person name="Pietrasiak N."/>
            <person name="Ward R."/>
            <person name="Stajich J.E."/>
            <person name="Kurbessoian T."/>
        </authorList>
    </citation>
    <scope>NUCLEOTIDE SEQUENCE</scope>
    <source>
        <strain evidence="2">GSE-NOS-MK-12-04C</strain>
    </source>
</reference>
<dbReference type="AlphaFoldDB" id="A0A951QHX6"/>
<organism evidence="2 3">
    <name type="scientific">Cyanomargarita calcarea GSE-NOS-MK-12-04C</name>
    <dbReference type="NCBI Taxonomy" id="2839659"/>
    <lineage>
        <taxon>Bacteria</taxon>
        <taxon>Bacillati</taxon>
        <taxon>Cyanobacteriota</taxon>
        <taxon>Cyanophyceae</taxon>
        <taxon>Nostocales</taxon>
        <taxon>Cyanomargaritaceae</taxon>
        <taxon>Cyanomargarita</taxon>
    </lineage>
</organism>
<evidence type="ECO:0000313" key="2">
    <source>
        <dbReference type="EMBL" id="MBW4665988.1"/>
    </source>
</evidence>
<keyword evidence="1" id="KW-0812">Transmembrane</keyword>
<gene>
    <name evidence="2" type="ORF">KME60_00740</name>
</gene>
<dbReference type="Proteomes" id="UP000729701">
    <property type="component" value="Unassembled WGS sequence"/>
</dbReference>
<reference evidence="2" key="2">
    <citation type="journal article" date="2022" name="Microbiol. Resour. Announc.">
        <title>Metagenome Sequencing to Explore Phylogenomics of Terrestrial Cyanobacteria.</title>
        <authorList>
            <person name="Ward R.D."/>
            <person name="Stajich J.E."/>
            <person name="Johansen J.R."/>
            <person name="Huntemann M."/>
            <person name="Clum A."/>
            <person name="Foster B."/>
            <person name="Foster B."/>
            <person name="Roux S."/>
            <person name="Palaniappan K."/>
            <person name="Varghese N."/>
            <person name="Mukherjee S."/>
            <person name="Reddy T.B.K."/>
            <person name="Daum C."/>
            <person name="Copeland A."/>
            <person name="Chen I.A."/>
            <person name="Ivanova N.N."/>
            <person name="Kyrpides N.C."/>
            <person name="Shapiro N."/>
            <person name="Eloe-Fadrosh E.A."/>
            <person name="Pietrasiak N."/>
        </authorList>
    </citation>
    <scope>NUCLEOTIDE SEQUENCE</scope>
    <source>
        <strain evidence="2">GSE-NOS-MK-12-04C</strain>
    </source>
</reference>
<dbReference type="SUPFAM" id="SSF53474">
    <property type="entry name" value="alpha/beta-Hydrolases"/>
    <property type="match status" value="1"/>
</dbReference>
<dbReference type="InterPro" id="IPR029058">
    <property type="entry name" value="AB_hydrolase_fold"/>
</dbReference>
<sequence>MTIIICPGIHDPALTQSFVSGLQERSPNSNGEKPVNILTFSGEGLLTLSALHILDFLHQNLDDKLKSPVVFISFSAGVVGAIMAARMWQLFGGHIKAFIAIDGWGVPLGGDFPIHRMSHDRFTHWSSKTLGGGQNNFYADPPVEHLSMWQAPGTVQGWWVDGESIPNQRLSASEFLLYLLLLYEEK</sequence>